<evidence type="ECO:0000313" key="4">
    <source>
        <dbReference type="EMBL" id="KAK8783070.1"/>
    </source>
</evidence>
<gene>
    <name evidence="4" type="ORF">V5799_015592</name>
</gene>
<dbReference type="InterPro" id="IPR020904">
    <property type="entry name" value="Sc_DH/Rdtase_CS"/>
</dbReference>
<dbReference type="PROSITE" id="PS00061">
    <property type="entry name" value="ADH_SHORT"/>
    <property type="match status" value="1"/>
</dbReference>
<organism evidence="4 5">
    <name type="scientific">Amblyomma americanum</name>
    <name type="common">Lone star tick</name>
    <dbReference type="NCBI Taxonomy" id="6943"/>
    <lineage>
        <taxon>Eukaryota</taxon>
        <taxon>Metazoa</taxon>
        <taxon>Ecdysozoa</taxon>
        <taxon>Arthropoda</taxon>
        <taxon>Chelicerata</taxon>
        <taxon>Arachnida</taxon>
        <taxon>Acari</taxon>
        <taxon>Parasitiformes</taxon>
        <taxon>Ixodida</taxon>
        <taxon>Ixodoidea</taxon>
        <taxon>Ixodidae</taxon>
        <taxon>Amblyomminae</taxon>
        <taxon>Amblyomma</taxon>
    </lineage>
</organism>
<evidence type="ECO:0000313" key="5">
    <source>
        <dbReference type="Proteomes" id="UP001321473"/>
    </source>
</evidence>
<accession>A0AAQ4F7F4</accession>
<dbReference type="PANTHER" id="PTHR43157">
    <property type="entry name" value="PHOSPHATIDYLINOSITOL-GLYCAN BIOSYNTHESIS CLASS F PROTEIN-RELATED"/>
    <property type="match status" value="1"/>
</dbReference>
<dbReference type="Gene3D" id="3.40.50.720">
    <property type="entry name" value="NAD(P)-binding Rossmann-like Domain"/>
    <property type="match status" value="1"/>
</dbReference>
<feature type="transmembrane region" description="Helical" evidence="3">
    <location>
        <begin position="20"/>
        <end position="41"/>
    </location>
</feature>
<keyword evidence="3" id="KW-1133">Transmembrane helix</keyword>
<dbReference type="Proteomes" id="UP001321473">
    <property type="component" value="Unassembled WGS sequence"/>
</dbReference>
<dbReference type="AlphaFoldDB" id="A0AAQ4F7F4"/>
<dbReference type="CDD" id="cd05327">
    <property type="entry name" value="retinol-DH_like_SDR_c_like"/>
    <property type="match status" value="1"/>
</dbReference>
<keyword evidence="3" id="KW-0812">Transmembrane</keyword>
<dbReference type="GO" id="GO:0016491">
    <property type="term" value="F:oxidoreductase activity"/>
    <property type="evidence" value="ECO:0007669"/>
    <property type="project" value="UniProtKB-KW"/>
</dbReference>
<dbReference type="PRINTS" id="PR00081">
    <property type="entry name" value="GDHRDH"/>
</dbReference>
<dbReference type="InterPro" id="IPR036291">
    <property type="entry name" value="NAD(P)-bd_dom_sf"/>
</dbReference>
<dbReference type="PRINTS" id="PR00080">
    <property type="entry name" value="SDRFAMILY"/>
</dbReference>
<dbReference type="SUPFAM" id="SSF51735">
    <property type="entry name" value="NAD(P)-binding Rossmann-fold domains"/>
    <property type="match status" value="1"/>
</dbReference>
<proteinExistence type="inferred from homology"/>
<comment type="similarity">
    <text evidence="2">Belongs to the short-chain dehydrogenases/reductases (SDR) family.</text>
</comment>
<evidence type="ECO:0000256" key="1">
    <source>
        <dbReference type="ARBA" id="ARBA00023002"/>
    </source>
</evidence>
<dbReference type="Pfam" id="PF00106">
    <property type="entry name" value="adh_short"/>
    <property type="match status" value="2"/>
</dbReference>
<evidence type="ECO:0000256" key="3">
    <source>
        <dbReference type="SAM" id="Phobius"/>
    </source>
</evidence>
<name>A0AAQ4F7F4_AMBAM</name>
<dbReference type="PANTHER" id="PTHR43157:SF31">
    <property type="entry name" value="PHOSPHATIDYLINOSITOL-GLYCAN BIOSYNTHESIS CLASS F PROTEIN"/>
    <property type="match status" value="1"/>
</dbReference>
<evidence type="ECO:0008006" key="6">
    <source>
        <dbReference type="Google" id="ProtNLM"/>
    </source>
</evidence>
<sequence length="336" mass="36944">MDPSGVADADACVSPSVRVALAVVAVVLCLKAYVLCTKGVYRGSRTMHGKTAIVTGSNSGIGKETAKELARRGARVILACRSAERAQRAAQEIFADSGRTVVVKHLDLCSFRSVRAFAEDIVKSETRLDVLINNAGNIPDELLFTEDGYEVGLQSNYLGHFLLTILLTDLLKKSAPSRVINLSSVLHHFGTTWRLEEQAKGTYPWRTPLLTYCNTKMAMVLFTKALARRLKPLGVTVNAVHPGAVNTGIAGEERLIAYLFGLLVNFFGKTPWEGAQTTLYAAVDDRFESETGMYLEDCAKGTVSRRVLDRERVESTFRKTVELCHLEPAKVEKLFE</sequence>
<keyword evidence="5" id="KW-1185">Reference proteome</keyword>
<dbReference type="EMBL" id="JARKHS020005913">
    <property type="protein sequence ID" value="KAK8783070.1"/>
    <property type="molecule type" value="Genomic_DNA"/>
</dbReference>
<keyword evidence="1" id="KW-0560">Oxidoreductase</keyword>
<protein>
    <recommendedName>
        <fullName evidence="6">Dehydrogenase with different specificities related to short-chain alcohol dehydrogenase</fullName>
    </recommendedName>
</protein>
<reference evidence="4 5" key="1">
    <citation type="journal article" date="2023" name="Arcadia Sci">
        <title>De novo assembly of a long-read Amblyomma americanum tick genome.</title>
        <authorList>
            <person name="Chou S."/>
            <person name="Poskanzer K.E."/>
            <person name="Rollins M."/>
            <person name="Thuy-Boun P.S."/>
        </authorList>
    </citation>
    <scope>NUCLEOTIDE SEQUENCE [LARGE SCALE GENOMIC DNA]</scope>
    <source>
        <strain evidence="4">F_SG_1</strain>
        <tissue evidence="4">Salivary glands</tissue>
    </source>
</reference>
<keyword evidence="3" id="KW-0472">Membrane</keyword>
<evidence type="ECO:0000256" key="2">
    <source>
        <dbReference type="RuleBase" id="RU000363"/>
    </source>
</evidence>
<dbReference type="InterPro" id="IPR002347">
    <property type="entry name" value="SDR_fam"/>
</dbReference>
<comment type="caution">
    <text evidence="4">The sequence shown here is derived from an EMBL/GenBank/DDBJ whole genome shotgun (WGS) entry which is preliminary data.</text>
</comment>